<comment type="caution">
    <text evidence="1">The sequence shown here is derived from an EMBL/GenBank/DDBJ whole genome shotgun (WGS) entry which is preliminary data.</text>
</comment>
<dbReference type="EMBL" id="JANSHE010005299">
    <property type="protein sequence ID" value="KAJ2971697.1"/>
    <property type="molecule type" value="Genomic_DNA"/>
</dbReference>
<evidence type="ECO:0000313" key="2">
    <source>
        <dbReference type="Proteomes" id="UP001144978"/>
    </source>
</evidence>
<accession>A0ACC1MXG3</accession>
<evidence type="ECO:0000313" key="1">
    <source>
        <dbReference type="EMBL" id="KAJ2971697.1"/>
    </source>
</evidence>
<reference evidence="1" key="1">
    <citation type="submission" date="2022-08" db="EMBL/GenBank/DDBJ databases">
        <title>Genome Sequence of Pycnoporus sanguineus.</title>
        <authorList>
            <person name="Buettner E."/>
        </authorList>
    </citation>
    <scope>NUCLEOTIDE SEQUENCE</scope>
    <source>
        <strain evidence="1">CG-C14</strain>
    </source>
</reference>
<name>A0ACC1MXG3_9APHY</name>
<keyword evidence="2" id="KW-1185">Reference proteome</keyword>
<proteinExistence type="predicted"/>
<protein>
    <submittedName>
        <fullName evidence="1">Uncharacterized protein</fullName>
    </submittedName>
</protein>
<organism evidence="1 2">
    <name type="scientific">Trametes sanguinea</name>
    <dbReference type="NCBI Taxonomy" id="158606"/>
    <lineage>
        <taxon>Eukaryota</taxon>
        <taxon>Fungi</taxon>
        <taxon>Dikarya</taxon>
        <taxon>Basidiomycota</taxon>
        <taxon>Agaricomycotina</taxon>
        <taxon>Agaricomycetes</taxon>
        <taxon>Polyporales</taxon>
        <taxon>Polyporaceae</taxon>
        <taxon>Trametes</taxon>
    </lineage>
</organism>
<gene>
    <name evidence="1" type="ORF">NUW54_g12445</name>
</gene>
<sequence length="368" mass="40678">MAEESGRARQAACARATTRCRLVGVEVDHARGRAGEWAQKERKEARDEEERGPAAAAAAPDVLDLEWQQFQATVVNAPDIRETYEHATIVAEPVLAPEVPQGFPGALGGEPAAQEGEEEVLDEEALRRKKEMEERELIMDRLLEEEQAQEEADARVAQLKSKLEALKKKREAARAAKKGARAYLRRLGSLAVLRRRRLRSQLDYTLRPETKPGAPVHAPLWNIMRPSRTADTRDYAGTPFAPASRPRVRTTLSSLLSWPVGRLHPFSVPRSILPISPRLNFRTWPPPTTRRDDPPHAVIVTTTLTADALRGAQRRSDGAYVTVPGLLPPHARVRRPCLPSSEHIHGPLAKGAFALTASVPCVLTYAHG</sequence>
<dbReference type="Proteomes" id="UP001144978">
    <property type="component" value="Unassembled WGS sequence"/>
</dbReference>